<name>A0A914BWN6_9BILA</name>
<evidence type="ECO:0000313" key="1">
    <source>
        <dbReference type="Proteomes" id="UP000887540"/>
    </source>
</evidence>
<dbReference type="AlphaFoldDB" id="A0A914BWN6"/>
<organism evidence="1 2">
    <name type="scientific">Acrobeloides nanus</name>
    <dbReference type="NCBI Taxonomy" id="290746"/>
    <lineage>
        <taxon>Eukaryota</taxon>
        <taxon>Metazoa</taxon>
        <taxon>Ecdysozoa</taxon>
        <taxon>Nematoda</taxon>
        <taxon>Chromadorea</taxon>
        <taxon>Rhabditida</taxon>
        <taxon>Tylenchina</taxon>
        <taxon>Cephalobomorpha</taxon>
        <taxon>Cephaloboidea</taxon>
        <taxon>Cephalobidae</taxon>
        <taxon>Acrobeloides</taxon>
    </lineage>
</organism>
<proteinExistence type="predicted"/>
<sequence>MFDPFYFSSAKWSEISEQLIGFAYDMSESSELPLEESEFEESCEANMSDELARGLLIEEGSIRNDTYFDQQVPNVETDINFNDIWSLMPQSFSTYATSSQNLKK</sequence>
<keyword evidence="1" id="KW-1185">Reference proteome</keyword>
<reference evidence="2" key="1">
    <citation type="submission" date="2022-11" db="UniProtKB">
        <authorList>
            <consortium name="WormBaseParasite"/>
        </authorList>
    </citation>
    <scope>IDENTIFICATION</scope>
</reference>
<protein>
    <submittedName>
        <fullName evidence="2">Uncharacterized protein</fullName>
    </submittedName>
</protein>
<evidence type="ECO:0000313" key="2">
    <source>
        <dbReference type="WBParaSite" id="ACRNAN_Path_1173.g4544.t1"/>
    </source>
</evidence>
<accession>A0A914BWN6</accession>
<dbReference type="WBParaSite" id="ACRNAN_Path_1173.g4544.t1">
    <property type="protein sequence ID" value="ACRNAN_Path_1173.g4544.t1"/>
    <property type="gene ID" value="ACRNAN_Path_1173.g4544"/>
</dbReference>
<dbReference type="Proteomes" id="UP000887540">
    <property type="component" value="Unplaced"/>
</dbReference>